<feature type="transmembrane region" description="Helical" evidence="18">
    <location>
        <begin position="544"/>
        <end position="563"/>
    </location>
</feature>
<feature type="domain" description="P-type ATPase A" evidence="19">
    <location>
        <begin position="385"/>
        <end position="519"/>
    </location>
</feature>
<feature type="binding site" evidence="16">
    <location>
        <position position="763"/>
    </location>
    <ligand>
        <name>ATP</name>
        <dbReference type="ChEBI" id="CHEBI:30616"/>
    </ligand>
</feature>
<feature type="binding site" evidence="17">
    <location>
        <position position="1046"/>
    </location>
    <ligand>
        <name>Mg(2+)</name>
        <dbReference type="ChEBI" id="CHEBI:18420"/>
    </ligand>
</feature>
<feature type="binding site" evidence="16">
    <location>
        <position position="1026"/>
    </location>
    <ligand>
        <name>ATP</name>
        <dbReference type="ChEBI" id="CHEBI:30616"/>
    </ligand>
</feature>
<dbReference type="InterPro" id="IPR025986">
    <property type="entry name" value="RPAP3-like_C"/>
</dbReference>
<feature type="transmembrane region" description="Helical" evidence="18">
    <location>
        <begin position="1273"/>
        <end position="1291"/>
    </location>
</feature>
<dbReference type="InterPro" id="IPR036412">
    <property type="entry name" value="HAD-like_sf"/>
</dbReference>
<dbReference type="PANTHER" id="PTHR24092:SF5">
    <property type="entry name" value="PHOSPHOLIPID-TRANSPORTING ATPASE"/>
    <property type="match status" value="1"/>
</dbReference>
<feature type="domain" description="P-type ATPase N-terminal" evidence="22">
    <location>
        <begin position="287"/>
        <end position="343"/>
    </location>
</feature>
<keyword evidence="25" id="KW-1185">Reference proteome</keyword>
<dbReference type="STRING" id="64791.A0A151X2V5"/>
<dbReference type="GO" id="GO:0000287">
    <property type="term" value="F:magnesium ion binding"/>
    <property type="evidence" value="ECO:0007669"/>
    <property type="project" value="UniProtKB-UniRule"/>
</dbReference>
<sequence length="1307" mass="148546">MSALKAPIDYKSLEEELHAALAADELYKLQNDAKIRAIEQAVPTYEHFRQMGNGAHLKPLDRNDMKSKSGVQWNSFIKPVKCHDSTVSETLRKLTLDKGSNESTVIKSRKTCKDFLQSWKTITDHSEKFIYVWNLRNDLQHHVFRVEIPASFLGDFANACLQHLSKVDDIAPVIELFGKLSTCNRTKTKTGNERARRLDASAMRLEEMPLRLSSDERDFEMDDDETDYLLQPSEDSIRQLTSRRRRIANCSKYLKSCLCGCCTWMWRRCCRERELRARVIHIGQPMHEKFPTNVIRNQKYNVVTFLPLVLFQQFKFFLNLYFLLMAISQFIPDIRIGYLYTYWGPLCFVLTVTICREAVDDFRRYKRDKEVNAQKYYRLVKGFDTPELVPSSKLRVGDLVIVEKGQRVPADLVLLRTTEKSGACFVRTDQLDGETDWKLRLAVPATQKLENNSQLFDIKASLYVEKPQKDIHSFIGTFSRYDGYSSEESLGVDNTLWANTAVASGSALGIVVYTGQETRSLMNHSEIRSKVGLLDQEINQLTKVLFCAVIGLALVMMCLKGFSGPWYRYMFRFVLLFSYIIPISLRVNLDMGKAFYAWCIQRDKDIAGTVVRTTTIPEELGRISYLLSDKTGTLTQNKMVFKKLHLGTISYGQETFDEVTSVLKTYYPTDTEHSPVKPATSAHSGKVRRSENTRIYDAVHALALCHNVTPVYDEVNKSSNLDSVSVQTVETGDTGSIQSQTEADQHYYLPEQKRNYQASSPDEVALVKWTEEMGLALVKRDLNSMQLKTLNGQILNYTILQIFPFTSETKRMGIIVREESSSEIIFYLKGADVVMSGIVQYNDWLDEVCENMAREGLRTLVVAKKNLTEDQYLDFEARYNAARMSVSDRVSRVAAVVESLEREMELLCVTGVEDRLQDRVRPTLELLRNAGIKIWMLTGDKLETATCIAKSSRLVSRTQGLHVFKSVVTRTDAHLELNTFRKKQDCALVISGDSLEVCLQYYEQEFLELACGSPAVVCCRCSPTQKAEVVSLIQRHTGKRTAAGGDGGNDVSMIQAADAGIGLEGLEGRQASLAADFSISQFSHLANLLLVHGRRSYKRSAALSQFVIHRGLIISTMQAVFSAVFYLSSVALYQGFLMVGYATIYTMFPVFSLVLDKDVSGKIALTYPELYKELSKGRSLSYKTFFMWVLISIYQGGVIMYGALIMFEDEFIHIVAISFSALVLTELIMVALTIRTWHHIMMLAEIFSLALYLLSLVVLKDYFDAEFIKTTDFLWKVLVITLVSCMPLYILKFLRKKFSPPSYTKLS</sequence>
<dbReference type="InterPro" id="IPR031733">
    <property type="entry name" value="Dynein_attach_N"/>
</dbReference>
<evidence type="ECO:0000256" key="13">
    <source>
        <dbReference type="ARBA" id="ARBA00023136"/>
    </source>
</evidence>
<dbReference type="Pfam" id="PF16212">
    <property type="entry name" value="PhoLip_ATPase_C"/>
    <property type="match status" value="1"/>
</dbReference>
<evidence type="ECO:0000256" key="9">
    <source>
        <dbReference type="ARBA" id="ARBA00022842"/>
    </source>
</evidence>
<feature type="transmembrane region" description="Helical" evidence="18">
    <location>
        <begin position="569"/>
        <end position="587"/>
    </location>
</feature>
<evidence type="ECO:0000256" key="11">
    <source>
        <dbReference type="ARBA" id="ARBA00022989"/>
    </source>
</evidence>
<keyword evidence="11 18" id="KW-1133">Transmembrane helix</keyword>
<evidence type="ECO:0000256" key="3">
    <source>
        <dbReference type="ARBA" id="ARBA00008109"/>
    </source>
</evidence>
<dbReference type="InterPro" id="IPR059000">
    <property type="entry name" value="ATPase_P-type_domA"/>
</dbReference>
<evidence type="ECO:0000256" key="10">
    <source>
        <dbReference type="ARBA" id="ARBA00022967"/>
    </source>
</evidence>
<dbReference type="Pfam" id="PF00122">
    <property type="entry name" value="E1-E2_ATPase"/>
    <property type="match status" value="1"/>
</dbReference>
<dbReference type="PRINTS" id="PR00119">
    <property type="entry name" value="CATATPASE"/>
</dbReference>
<dbReference type="GO" id="GO:0006890">
    <property type="term" value="P:retrograde vesicle-mediated transport, Golgi to endoplasmic reticulum"/>
    <property type="evidence" value="ECO:0007669"/>
    <property type="project" value="TreeGrafter"/>
</dbReference>
<dbReference type="Gene3D" id="3.40.50.1000">
    <property type="entry name" value="HAD superfamily/HAD-like"/>
    <property type="match status" value="1"/>
</dbReference>
<accession>A0A151X2V5</accession>
<reference evidence="24 25" key="1">
    <citation type="submission" date="2015-09" db="EMBL/GenBank/DDBJ databases">
        <title>Trachymyrmex zeteki WGS genome.</title>
        <authorList>
            <person name="Nygaard S."/>
            <person name="Hu H."/>
            <person name="Boomsma J."/>
            <person name="Zhang G."/>
        </authorList>
    </citation>
    <scope>NUCLEOTIDE SEQUENCE [LARGE SCALE GENOMIC DNA]</scope>
    <source>
        <strain evidence="24">Tzet28-1</strain>
        <tissue evidence="24">Whole body</tissue>
    </source>
</reference>
<feature type="binding site" evidence="16">
    <location>
        <position position="940"/>
    </location>
    <ligand>
        <name>ATP</name>
        <dbReference type="ChEBI" id="CHEBI:30616"/>
    </ligand>
</feature>
<dbReference type="GO" id="GO:0005768">
    <property type="term" value="C:endosome"/>
    <property type="evidence" value="ECO:0007669"/>
    <property type="project" value="TreeGrafter"/>
</dbReference>
<feature type="transmembrane region" description="Helical" evidence="18">
    <location>
        <begin position="339"/>
        <end position="359"/>
    </location>
</feature>
<evidence type="ECO:0000256" key="17">
    <source>
        <dbReference type="PIRSR" id="PIRSR606539-3"/>
    </source>
</evidence>
<evidence type="ECO:0000259" key="23">
    <source>
        <dbReference type="Pfam" id="PF16212"/>
    </source>
</evidence>
<feature type="binding site" evidence="16">
    <location>
        <position position="631"/>
    </location>
    <ligand>
        <name>ATP</name>
        <dbReference type="ChEBI" id="CHEBI:30616"/>
    </ligand>
</feature>
<evidence type="ECO:0000256" key="14">
    <source>
        <dbReference type="ARBA" id="ARBA00034036"/>
    </source>
</evidence>
<dbReference type="SUPFAM" id="SSF81665">
    <property type="entry name" value="Calcium ATPase, transmembrane domain M"/>
    <property type="match status" value="1"/>
</dbReference>
<dbReference type="InterPro" id="IPR006539">
    <property type="entry name" value="P-type_ATPase_IV"/>
</dbReference>
<dbReference type="NCBIfam" id="TIGR01652">
    <property type="entry name" value="ATPase-Plipid"/>
    <property type="match status" value="1"/>
</dbReference>
<feature type="binding site" evidence="16">
    <location>
        <position position="1049"/>
    </location>
    <ligand>
        <name>ATP</name>
        <dbReference type="ChEBI" id="CHEBI:30616"/>
    </ligand>
</feature>
<dbReference type="SFLD" id="SFLDF00027">
    <property type="entry name" value="p-type_atpase"/>
    <property type="match status" value="1"/>
</dbReference>
<evidence type="ECO:0000313" key="24">
    <source>
        <dbReference type="EMBL" id="KYQ54777.1"/>
    </source>
</evidence>
<keyword evidence="13 18" id="KW-0472">Membrane</keyword>
<keyword evidence="5 18" id="KW-0812">Transmembrane</keyword>
<proteinExistence type="inferred from homology"/>
<dbReference type="InterPro" id="IPR044492">
    <property type="entry name" value="P_typ_ATPase_HD_dom"/>
</dbReference>
<dbReference type="Gene3D" id="2.70.150.10">
    <property type="entry name" value="Calcium-transporting ATPase, cytoplasmic transduction domain A"/>
    <property type="match status" value="1"/>
</dbReference>
<feature type="binding site" evidence="16">
    <location>
        <position position="629"/>
    </location>
    <ligand>
        <name>ATP</name>
        <dbReference type="ChEBI" id="CHEBI:30616"/>
    </ligand>
</feature>
<dbReference type="InterPro" id="IPR032631">
    <property type="entry name" value="P-type_ATPase_N"/>
</dbReference>
<dbReference type="InterPro" id="IPR001757">
    <property type="entry name" value="P_typ_ATPase"/>
</dbReference>
<dbReference type="PANTHER" id="PTHR24092">
    <property type="entry name" value="PROBABLE PHOSPHOLIPID-TRANSPORTING ATPASE"/>
    <property type="match status" value="1"/>
</dbReference>
<feature type="binding site" evidence="17">
    <location>
        <position position="629"/>
    </location>
    <ligand>
        <name>Mg(2+)</name>
        <dbReference type="ChEBI" id="CHEBI:18420"/>
    </ligand>
</feature>
<feature type="binding site" evidence="16">
    <location>
        <position position="829"/>
    </location>
    <ligand>
        <name>ATP</name>
        <dbReference type="ChEBI" id="CHEBI:30616"/>
    </ligand>
</feature>
<feature type="binding site" evidence="16">
    <location>
        <position position="1050"/>
    </location>
    <ligand>
        <name>ATP</name>
        <dbReference type="ChEBI" id="CHEBI:30616"/>
    </ligand>
</feature>
<feature type="domain" description="RNA-polymerase II-associated protein 3-like C-terminal" evidence="20">
    <location>
        <begin position="110"/>
        <end position="186"/>
    </location>
</feature>
<dbReference type="Gene3D" id="3.40.1110.10">
    <property type="entry name" value="Calcium-transporting ATPase, cytoplasmic domain N"/>
    <property type="match status" value="1"/>
</dbReference>
<dbReference type="PROSITE" id="PS00154">
    <property type="entry name" value="ATPASE_E1_E2"/>
    <property type="match status" value="1"/>
</dbReference>
<comment type="subcellular location">
    <subcellularLocation>
        <location evidence="2">Endomembrane system</location>
        <topology evidence="2">Multi-pass membrane protein</topology>
    </subcellularLocation>
    <subcellularLocation>
        <location evidence="18">Membrane</location>
        <topology evidence="18">Multi-pass membrane protein</topology>
    </subcellularLocation>
</comment>
<dbReference type="NCBIfam" id="TIGR01494">
    <property type="entry name" value="ATPase_P-type"/>
    <property type="match status" value="2"/>
</dbReference>
<evidence type="ECO:0000256" key="6">
    <source>
        <dbReference type="ARBA" id="ARBA00022723"/>
    </source>
</evidence>
<dbReference type="InterPro" id="IPR032630">
    <property type="entry name" value="P_typ_ATPase_c"/>
</dbReference>
<name>A0A151X2V5_9HYME</name>
<evidence type="ECO:0000256" key="7">
    <source>
        <dbReference type="ARBA" id="ARBA00022741"/>
    </source>
</evidence>
<feature type="binding site" evidence="16">
    <location>
        <position position="939"/>
    </location>
    <ligand>
        <name>ATP</name>
        <dbReference type="ChEBI" id="CHEBI:30616"/>
    </ligand>
</feature>
<dbReference type="SUPFAM" id="SSF56784">
    <property type="entry name" value="HAD-like"/>
    <property type="match status" value="1"/>
</dbReference>
<dbReference type="GO" id="GO:0045332">
    <property type="term" value="P:phospholipid translocation"/>
    <property type="evidence" value="ECO:0007669"/>
    <property type="project" value="TreeGrafter"/>
</dbReference>
<keyword evidence="12" id="KW-0445">Lipid transport</keyword>
<dbReference type="EC" id="7.6.2.1" evidence="18"/>
<dbReference type="EMBL" id="KQ982566">
    <property type="protein sequence ID" value="KYQ54777.1"/>
    <property type="molecule type" value="Genomic_DNA"/>
</dbReference>
<feature type="binding site" evidence="16">
    <location>
        <position position="1020"/>
    </location>
    <ligand>
        <name>ATP</name>
        <dbReference type="ChEBI" id="CHEBI:30616"/>
    </ligand>
</feature>
<keyword evidence="8 16" id="KW-0067">ATP-binding</keyword>
<evidence type="ECO:0000256" key="16">
    <source>
        <dbReference type="PIRSR" id="PIRSR606539-2"/>
    </source>
</evidence>
<feature type="binding site" evidence="16">
    <location>
        <position position="938"/>
    </location>
    <ligand>
        <name>ATP</name>
        <dbReference type="ChEBI" id="CHEBI:30616"/>
    </ligand>
</feature>
<evidence type="ECO:0000256" key="12">
    <source>
        <dbReference type="ARBA" id="ARBA00023055"/>
    </source>
</evidence>
<feature type="active site" description="4-aspartylphosphate intermediate" evidence="15">
    <location>
        <position position="629"/>
    </location>
</feature>
<dbReference type="GO" id="GO:0005886">
    <property type="term" value="C:plasma membrane"/>
    <property type="evidence" value="ECO:0007669"/>
    <property type="project" value="TreeGrafter"/>
</dbReference>
<evidence type="ECO:0000256" key="15">
    <source>
        <dbReference type="PIRSR" id="PIRSR606539-1"/>
    </source>
</evidence>
<feature type="binding site" evidence="16">
    <location>
        <position position="858"/>
    </location>
    <ligand>
        <name>ATP</name>
        <dbReference type="ChEBI" id="CHEBI:30616"/>
    </ligand>
</feature>
<dbReference type="InterPro" id="IPR023299">
    <property type="entry name" value="ATPase_P-typ_cyto_dom_N"/>
</dbReference>
<evidence type="ECO:0000259" key="22">
    <source>
        <dbReference type="Pfam" id="PF16209"/>
    </source>
</evidence>
<feature type="domain" description="P-type ATPase C-terminal" evidence="23">
    <location>
        <begin position="1073"/>
        <end position="1300"/>
    </location>
</feature>
<dbReference type="GO" id="GO:0005524">
    <property type="term" value="F:ATP binding"/>
    <property type="evidence" value="ECO:0007669"/>
    <property type="project" value="UniProtKB-UniRule"/>
</dbReference>
<comment type="cofactor">
    <cofactor evidence="1 17">
        <name>Mg(2+)</name>
        <dbReference type="ChEBI" id="CHEBI:18420"/>
    </cofactor>
</comment>
<dbReference type="GO" id="GO:0140326">
    <property type="term" value="F:ATPase-coupled intramembrane lipid transporter activity"/>
    <property type="evidence" value="ECO:0007669"/>
    <property type="project" value="UniProtKB-EC"/>
</dbReference>
<dbReference type="Pfam" id="PF16209">
    <property type="entry name" value="PhoLip_ATPase_N"/>
    <property type="match status" value="1"/>
</dbReference>
<dbReference type="Pfam" id="PF13877">
    <property type="entry name" value="RPAP3_C"/>
    <property type="match status" value="1"/>
</dbReference>
<dbReference type="SFLD" id="SFLDG00002">
    <property type="entry name" value="C1.7:_P-type_atpase_like"/>
    <property type="match status" value="1"/>
</dbReference>
<feature type="binding site" evidence="17">
    <location>
        <position position="631"/>
    </location>
    <ligand>
        <name>Mg(2+)</name>
        <dbReference type="ChEBI" id="CHEBI:18420"/>
    </ligand>
</feature>
<dbReference type="InterPro" id="IPR008250">
    <property type="entry name" value="ATPase_P-typ_transduc_dom_A_sf"/>
</dbReference>
<feature type="transmembrane region" description="Helical" evidence="18">
    <location>
        <begin position="1211"/>
        <end position="1233"/>
    </location>
</feature>
<feature type="domain" description="Dynein attachment factor N-terminal" evidence="21">
    <location>
        <begin position="8"/>
        <end position="74"/>
    </location>
</feature>
<feature type="binding site" evidence="16">
    <location>
        <position position="805"/>
    </location>
    <ligand>
        <name>ATP</name>
        <dbReference type="ChEBI" id="CHEBI:30616"/>
    </ligand>
</feature>
<feature type="transmembrane region" description="Helical" evidence="18">
    <location>
        <begin position="1133"/>
        <end position="1155"/>
    </location>
</feature>
<evidence type="ECO:0000256" key="1">
    <source>
        <dbReference type="ARBA" id="ARBA00001946"/>
    </source>
</evidence>
<dbReference type="CDD" id="cd07541">
    <property type="entry name" value="P-type_ATPase_APLT_Neo1-like"/>
    <property type="match status" value="1"/>
</dbReference>
<keyword evidence="9 17" id="KW-0460">Magnesium</keyword>
<evidence type="ECO:0000256" key="2">
    <source>
        <dbReference type="ARBA" id="ARBA00004127"/>
    </source>
</evidence>
<gene>
    <name evidence="24" type="ORF">ALC60_06379</name>
</gene>
<keyword evidence="10 18" id="KW-1278">Translocase</keyword>
<keyword evidence="7 16" id="KW-0547">Nucleotide-binding</keyword>
<dbReference type="GO" id="GO:0006897">
    <property type="term" value="P:endocytosis"/>
    <property type="evidence" value="ECO:0007669"/>
    <property type="project" value="TreeGrafter"/>
</dbReference>
<dbReference type="FunFam" id="3.40.1110.10:FF:000097">
    <property type="entry name" value="Phospholipid-transporting ATPase"/>
    <property type="match status" value="1"/>
</dbReference>
<dbReference type="InterPro" id="IPR018303">
    <property type="entry name" value="ATPase_P-typ_P_site"/>
</dbReference>
<comment type="similarity">
    <text evidence="3 18">Belongs to the cation transport ATPase (P-type) (TC 3.A.3) family. Type IV subfamily.</text>
</comment>
<dbReference type="Pfam" id="PF13246">
    <property type="entry name" value="Cation_ATPase"/>
    <property type="match status" value="1"/>
</dbReference>
<feature type="transmembrane region" description="Helical" evidence="18">
    <location>
        <begin position="1185"/>
        <end position="1205"/>
    </location>
</feature>
<evidence type="ECO:0000313" key="25">
    <source>
        <dbReference type="Proteomes" id="UP000075809"/>
    </source>
</evidence>
<evidence type="ECO:0000256" key="18">
    <source>
        <dbReference type="RuleBase" id="RU362033"/>
    </source>
</evidence>
<dbReference type="SFLD" id="SFLDS00003">
    <property type="entry name" value="Haloacid_Dehalogenase"/>
    <property type="match status" value="1"/>
</dbReference>
<organism evidence="24 25">
    <name type="scientific">Mycetomoellerius zeteki</name>
    <dbReference type="NCBI Taxonomy" id="64791"/>
    <lineage>
        <taxon>Eukaryota</taxon>
        <taxon>Metazoa</taxon>
        <taxon>Ecdysozoa</taxon>
        <taxon>Arthropoda</taxon>
        <taxon>Hexapoda</taxon>
        <taxon>Insecta</taxon>
        <taxon>Pterygota</taxon>
        <taxon>Neoptera</taxon>
        <taxon>Endopterygota</taxon>
        <taxon>Hymenoptera</taxon>
        <taxon>Apocrita</taxon>
        <taxon>Aculeata</taxon>
        <taxon>Formicoidea</taxon>
        <taxon>Formicidae</taxon>
        <taxon>Myrmicinae</taxon>
        <taxon>Mycetomoellerius</taxon>
    </lineage>
</organism>
<feature type="transmembrane region" description="Helical" evidence="18">
    <location>
        <begin position="1107"/>
        <end position="1127"/>
    </location>
</feature>
<evidence type="ECO:0000256" key="4">
    <source>
        <dbReference type="ARBA" id="ARBA00022448"/>
    </source>
</evidence>
<dbReference type="GO" id="GO:0016887">
    <property type="term" value="F:ATP hydrolysis activity"/>
    <property type="evidence" value="ECO:0007669"/>
    <property type="project" value="InterPro"/>
</dbReference>
<evidence type="ECO:0000256" key="8">
    <source>
        <dbReference type="ARBA" id="ARBA00022840"/>
    </source>
</evidence>
<evidence type="ECO:0000259" key="21">
    <source>
        <dbReference type="Pfam" id="PF15867"/>
    </source>
</evidence>
<dbReference type="FunFam" id="3.40.50.1000:FF:000009">
    <property type="entry name" value="Phospholipid-transporting ATPase"/>
    <property type="match status" value="1"/>
</dbReference>
<feature type="binding site" evidence="16">
    <location>
        <position position="630"/>
    </location>
    <ligand>
        <name>ATP</name>
        <dbReference type="ChEBI" id="CHEBI:30616"/>
    </ligand>
</feature>
<dbReference type="SUPFAM" id="SSF81653">
    <property type="entry name" value="Calcium ATPase, transduction domain A"/>
    <property type="match status" value="1"/>
</dbReference>
<protein>
    <recommendedName>
        <fullName evidence="18">Phospholipid-transporting ATPase</fullName>
        <ecNumber evidence="18">7.6.2.1</ecNumber>
    </recommendedName>
</protein>
<dbReference type="InterPro" id="IPR023298">
    <property type="entry name" value="ATPase_P-typ_TM_dom_sf"/>
</dbReference>
<dbReference type="GO" id="GO:0005802">
    <property type="term" value="C:trans-Golgi network"/>
    <property type="evidence" value="ECO:0007669"/>
    <property type="project" value="TreeGrafter"/>
</dbReference>
<dbReference type="InterPro" id="IPR023214">
    <property type="entry name" value="HAD_sf"/>
</dbReference>
<keyword evidence="4" id="KW-0813">Transport</keyword>
<feature type="binding site" evidence="17">
    <location>
        <position position="1050"/>
    </location>
    <ligand>
        <name>Mg(2+)</name>
        <dbReference type="ChEBI" id="CHEBI:18420"/>
    </ligand>
</feature>
<evidence type="ECO:0000259" key="20">
    <source>
        <dbReference type="Pfam" id="PF13877"/>
    </source>
</evidence>
<evidence type="ECO:0000259" key="19">
    <source>
        <dbReference type="Pfam" id="PF00122"/>
    </source>
</evidence>
<evidence type="ECO:0000256" key="5">
    <source>
        <dbReference type="ARBA" id="ARBA00022692"/>
    </source>
</evidence>
<comment type="catalytic activity">
    <reaction evidence="14 18">
        <text>ATP + H2O + phospholipidSide 1 = ADP + phosphate + phospholipidSide 2.</text>
        <dbReference type="EC" id="7.6.2.1"/>
    </reaction>
</comment>
<feature type="transmembrane region" description="Helical" evidence="18">
    <location>
        <begin position="305"/>
        <end position="327"/>
    </location>
</feature>
<dbReference type="Pfam" id="PF15867">
    <property type="entry name" value="Dynein_attach_N"/>
    <property type="match status" value="1"/>
</dbReference>
<feature type="transmembrane region" description="Helical" evidence="18">
    <location>
        <begin position="1240"/>
        <end position="1258"/>
    </location>
</feature>
<dbReference type="Proteomes" id="UP000075809">
    <property type="component" value="Unassembled WGS sequence"/>
</dbReference>
<dbReference type="SUPFAM" id="SSF81660">
    <property type="entry name" value="Metal cation-transporting ATPase, ATP-binding domain N"/>
    <property type="match status" value="1"/>
</dbReference>
<keyword evidence="6 17" id="KW-0479">Metal-binding</keyword>